<reference evidence="3" key="1">
    <citation type="submission" date="2023-07" db="EMBL/GenBank/DDBJ databases">
        <title>30 novel species of actinomycetes from the DSMZ collection.</title>
        <authorList>
            <person name="Nouioui I."/>
        </authorList>
    </citation>
    <scope>NUCLEOTIDE SEQUENCE [LARGE SCALE GENOMIC DNA]</scope>
    <source>
        <strain evidence="3">DSM 41886</strain>
    </source>
</reference>
<sequence>MPWTNNGESTPQKYHLLEGTTRGPTAWIASSYSGSGGQCVEWAPAGAVVAGAVPVRDSKDPDGAVLVFPAAGWQAFVAAVGTRERAR</sequence>
<organism evidence="2 3">
    <name type="scientific">Streptomyces johnsoniae</name>
    <dbReference type="NCBI Taxonomy" id="3075532"/>
    <lineage>
        <taxon>Bacteria</taxon>
        <taxon>Bacillati</taxon>
        <taxon>Actinomycetota</taxon>
        <taxon>Actinomycetes</taxon>
        <taxon>Kitasatosporales</taxon>
        <taxon>Streptomycetaceae</taxon>
        <taxon>Streptomyces</taxon>
    </lineage>
</organism>
<accession>A0ABU2S1N8</accession>
<feature type="domain" description="DUF397" evidence="1">
    <location>
        <begin position="26"/>
        <end position="80"/>
    </location>
</feature>
<keyword evidence="3" id="KW-1185">Reference proteome</keyword>
<comment type="caution">
    <text evidence="2">The sequence shown here is derived from an EMBL/GenBank/DDBJ whole genome shotgun (WGS) entry which is preliminary data.</text>
</comment>
<dbReference type="Proteomes" id="UP001183615">
    <property type="component" value="Unassembled WGS sequence"/>
</dbReference>
<name>A0ABU2S1N8_9ACTN</name>
<dbReference type="EMBL" id="JAVREV010000002">
    <property type="protein sequence ID" value="MDT0441704.1"/>
    <property type="molecule type" value="Genomic_DNA"/>
</dbReference>
<protein>
    <submittedName>
        <fullName evidence="2">DUF397 domain-containing protein</fullName>
    </submittedName>
</protein>
<proteinExistence type="predicted"/>
<evidence type="ECO:0000313" key="3">
    <source>
        <dbReference type="Proteomes" id="UP001183615"/>
    </source>
</evidence>
<evidence type="ECO:0000313" key="2">
    <source>
        <dbReference type="EMBL" id="MDT0441704.1"/>
    </source>
</evidence>
<dbReference type="RefSeq" id="WP_311615728.1">
    <property type="nucleotide sequence ID" value="NZ_JAVREV010000002.1"/>
</dbReference>
<dbReference type="InterPro" id="IPR007278">
    <property type="entry name" value="DUF397"/>
</dbReference>
<evidence type="ECO:0000259" key="1">
    <source>
        <dbReference type="Pfam" id="PF04149"/>
    </source>
</evidence>
<dbReference type="Pfam" id="PF04149">
    <property type="entry name" value="DUF397"/>
    <property type="match status" value="1"/>
</dbReference>
<gene>
    <name evidence="2" type="ORF">RM779_03695</name>
</gene>